<dbReference type="EMBL" id="AWET01000044">
    <property type="protein sequence ID" value="ERJ99161.1"/>
    <property type="molecule type" value="Genomic_DNA"/>
</dbReference>
<feature type="transmembrane region" description="Helical" evidence="1">
    <location>
        <begin position="67"/>
        <end position="84"/>
    </location>
</feature>
<evidence type="ECO:0000313" key="3">
    <source>
        <dbReference type="Proteomes" id="UP000016600"/>
    </source>
</evidence>
<gene>
    <name evidence="2" type="ORF">HMPREF1218_1141</name>
</gene>
<dbReference type="PATRIC" id="fig|1081904.3.peg.1916"/>
<comment type="caution">
    <text evidence="2">The sequence shown here is derived from an EMBL/GenBank/DDBJ whole genome shotgun (WGS) entry which is preliminary data.</text>
</comment>
<keyword evidence="1" id="KW-0472">Membrane</keyword>
<reference evidence="2 3" key="1">
    <citation type="submission" date="2013-08" db="EMBL/GenBank/DDBJ databases">
        <authorList>
            <person name="Durkin A.S."/>
            <person name="Haft D.R."/>
            <person name="McCorrison J."/>
            <person name="Torralba M."/>
            <person name="Gillis M."/>
            <person name="Haft D.H."/>
            <person name="Methe B."/>
            <person name="Sutton G."/>
            <person name="Nelson K.E."/>
        </authorList>
    </citation>
    <scope>NUCLEOTIDE SEQUENCE [LARGE SCALE GENOMIC DNA]</scope>
    <source>
        <strain evidence="2 3">F0068</strain>
    </source>
</reference>
<name>U2KL16_9BACT</name>
<dbReference type="AlphaFoldDB" id="U2KL16"/>
<evidence type="ECO:0000256" key="1">
    <source>
        <dbReference type="SAM" id="Phobius"/>
    </source>
</evidence>
<dbReference type="RefSeq" id="WP_021584617.1">
    <property type="nucleotide sequence ID" value="NZ_AWET01000044.1"/>
</dbReference>
<organism evidence="2 3">
    <name type="scientific">Hoylesella pleuritidis F0068</name>
    <dbReference type="NCBI Taxonomy" id="1081904"/>
    <lineage>
        <taxon>Bacteria</taxon>
        <taxon>Pseudomonadati</taxon>
        <taxon>Bacteroidota</taxon>
        <taxon>Bacteroidia</taxon>
        <taxon>Bacteroidales</taxon>
        <taxon>Prevotellaceae</taxon>
        <taxon>Hoylesella</taxon>
    </lineage>
</organism>
<dbReference type="Proteomes" id="UP000016600">
    <property type="component" value="Unassembled WGS sequence"/>
</dbReference>
<keyword evidence="1" id="KW-1133">Transmembrane helix</keyword>
<proteinExistence type="predicted"/>
<accession>U2KL16</accession>
<sequence>MKTDEDIKIQIDRFMAGETSIEDEARLAEYFRTNIVKEELRPYQEMFAYFDRGMQDTHTHRRRVRPYLLSMAAAILVLLLLMIWPKAQPNQKIVQQIPSEMVNPVEISNKSTPDKAVRSTLQGKSVRSVYRRSHYTIRSSRKLMAINPVRTNEMNAATEQLIEEKMSSIEAGQEYILQLISALADTQNQGLELIVASMSASKNEDVY</sequence>
<evidence type="ECO:0000313" key="2">
    <source>
        <dbReference type="EMBL" id="ERJ99161.1"/>
    </source>
</evidence>
<keyword evidence="3" id="KW-1185">Reference proteome</keyword>
<keyword evidence="1" id="KW-0812">Transmembrane</keyword>
<protein>
    <submittedName>
        <fullName evidence="2">Uncharacterized protein</fullName>
    </submittedName>
</protein>